<dbReference type="Gene3D" id="3.30.40.10">
    <property type="entry name" value="Zinc/RING finger domain, C3HC4 (zinc finger)"/>
    <property type="match status" value="1"/>
</dbReference>
<evidence type="ECO:0000313" key="12">
    <source>
        <dbReference type="Proteomes" id="UP000823749"/>
    </source>
</evidence>
<sequence length="497" mass="54647">MEVEKMEEGVKSGNHLTSAAAFVEGGIQEACDDACSICLEAFCESEPSTVTCCKHEFHLQCILEWALDCHMGYDTPEKERVGGWRYVIPAPMMLHIATVGYGNTFIVWCQRSSQCPMCWQPISLKDPSRLHSLFPPFFYFLFSLNRLIFDFMRVVNVSLTGSQELLDAIEQEKSFRANARRNTTIFHHPTLGNFELQHLPVGGTDAELEERIIQHLAAAAAMGRTRHIARREGQRNRSSAQGRPHYLVFSTHPNGPPVASVSSSPTQSIESDSASSAAVAEPTSLITVGEDSTQIVPPRSSQADQIYASASRSSVLASNHHGTSSHNQYLPFLTLSLFIFSVDYIHRRSPTQSPTDSHDRAGPSEFQSISESLKSRFNAMSMRYKESITKSTRGWKEKLFSRNTNMTDIGSEVKGEGNSGISTVSGMMERLETRDNSRTNTDSGSSSSQEANTADESTSLHDVSVPDPVNQQILVTDCNNVVNEGTQTSCATGSAAN</sequence>
<feature type="compositionally biased region" description="Low complexity" evidence="9">
    <location>
        <begin position="438"/>
        <end position="448"/>
    </location>
</feature>
<organism evidence="11 12">
    <name type="scientific">Rhododendron griersonianum</name>
    <dbReference type="NCBI Taxonomy" id="479676"/>
    <lineage>
        <taxon>Eukaryota</taxon>
        <taxon>Viridiplantae</taxon>
        <taxon>Streptophyta</taxon>
        <taxon>Embryophyta</taxon>
        <taxon>Tracheophyta</taxon>
        <taxon>Spermatophyta</taxon>
        <taxon>Magnoliopsida</taxon>
        <taxon>eudicotyledons</taxon>
        <taxon>Gunneridae</taxon>
        <taxon>Pentapetalae</taxon>
        <taxon>asterids</taxon>
        <taxon>Ericales</taxon>
        <taxon>Ericaceae</taxon>
        <taxon>Ericoideae</taxon>
        <taxon>Rhodoreae</taxon>
        <taxon>Rhododendron</taxon>
    </lineage>
</organism>
<dbReference type="PROSITE" id="PS50089">
    <property type="entry name" value="ZF_RING_2"/>
    <property type="match status" value="1"/>
</dbReference>
<dbReference type="PANTHER" id="PTHR46463">
    <property type="entry name" value="ZINC FINGER, RING/FYVE/PHD-TYPE"/>
    <property type="match status" value="1"/>
</dbReference>
<keyword evidence="3" id="KW-0808">Transferase</keyword>
<dbReference type="GO" id="GO:0061630">
    <property type="term" value="F:ubiquitin protein ligase activity"/>
    <property type="evidence" value="ECO:0007669"/>
    <property type="project" value="UniProtKB-EC"/>
</dbReference>
<dbReference type="SUPFAM" id="SSF57850">
    <property type="entry name" value="RING/U-box"/>
    <property type="match status" value="1"/>
</dbReference>
<evidence type="ECO:0000256" key="5">
    <source>
        <dbReference type="ARBA" id="ARBA00022771"/>
    </source>
</evidence>
<dbReference type="GO" id="GO:0008270">
    <property type="term" value="F:zinc ion binding"/>
    <property type="evidence" value="ECO:0007669"/>
    <property type="project" value="UniProtKB-KW"/>
</dbReference>
<dbReference type="EMBL" id="JACTNZ010000001">
    <property type="protein sequence ID" value="KAG5566440.1"/>
    <property type="molecule type" value="Genomic_DNA"/>
</dbReference>
<evidence type="ECO:0000256" key="6">
    <source>
        <dbReference type="ARBA" id="ARBA00022786"/>
    </source>
</evidence>
<gene>
    <name evidence="11" type="ORF">RHGRI_002123</name>
</gene>
<keyword evidence="12" id="KW-1185">Reference proteome</keyword>
<evidence type="ECO:0000256" key="3">
    <source>
        <dbReference type="ARBA" id="ARBA00022679"/>
    </source>
</evidence>
<evidence type="ECO:0000256" key="4">
    <source>
        <dbReference type="ARBA" id="ARBA00022723"/>
    </source>
</evidence>
<feature type="domain" description="RING-type" evidence="10">
    <location>
        <begin position="35"/>
        <end position="69"/>
    </location>
</feature>
<reference evidence="11" key="1">
    <citation type="submission" date="2020-08" db="EMBL/GenBank/DDBJ databases">
        <title>Plant Genome Project.</title>
        <authorList>
            <person name="Zhang R.-G."/>
        </authorList>
    </citation>
    <scope>NUCLEOTIDE SEQUENCE</scope>
    <source>
        <strain evidence="11">WSP0</strain>
        <tissue evidence="11">Leaf</tissue>
    </source>
</reference>
<evidence type="ECO:0000256" key="1">
    <source>
        <dbReference type="ARBA" id="ARBA00000900"/>
    </source>
</evidence>
<dbReference type="AlphaFoldDB" id="A0AAV6LMN4"/>
<dbReference type="SMART" id="SM00184">
    <property type="entry name" value="RING"/>
    <property type="match status" value="1"/>
</dbReference>
<feature type="region of interest" description="Disordered" evidence="9">
    <location>
        <begin position="433"/>
        <end position="467"/>
    </location>
</feature>
<dbReference type="InterPro" id="IPR001841">
    <property type="entry name" value="Znf_RING"/>
</dbReference>
<dbReference type="Proteomes" id="UP000823749">
    <property type="component" value="Chromosome 1"/>
</dbReference>
<dbReference type="EC" id="2.3.2.27" evidence="2"/>
<evidence type="ECO:0000259" key="10">
    <source>
        <dbReference type="PROSITE" id="PS50089"/>
    </source>
</evidence>
<keyword evidence="7" id="KW-0862">Zinc</keyword>
<name>A0AAV6LMN4_9ERIC</name>
<evidence type="ECO:0000256" key="2">
    <source>
        <dbReference type="ARBA" id="ARBA00012483"/>
    </source>
</evidence>
<feature type="compositionally biased region" description="Polar residues" evidence="9">
    <location>
        <begin position="260"/>
        <end position="270"/>
    </location>
</feature>
<feature type="compositionally biased region" description="Polar residues" evidence="9">
    <location>
        <begin position="449"/>
        <end position="461"/>
    </location>
</feature>
<accession>A0AAV6LMN4</accession>
<feature type="compositionally biased region" description="Low complexity" evidence="9">
    <location>
        <begin position="271"/>
        <end position="280"/>
    </location>
</feature>
<evidence type="ECO:0000256" key="8">
    <source>
        <dbReference type="PROSITE-ProRule" id="PRU00175"/>
    </source>
</evidence>
<evidence type="ECO:0000313" key="11">
    <source>
        <dbReference type="EMBL" id="KAG5566440.1"/>
    </source>
</evidence>
<feature type="region of interest" description="Disordered" evidence="9">
    <location>
        <begin position="224"/>
        <end position="280"/>
    </location>
</feature>
<keyword evidence="5 8" id="KW-0863">Zinc-finger</keyword>
<evidence type="ECO:0000256" key="9">
    <source>
        <dbReference type="SAM" id="MobiDB-lite"/>
    </source>
</evidence>
<comment type="caution">
    <text evidence="11">The sequence shown here is derived from an EMBL/GenBank/DDBJ whole genome shotgun (WGS) entry which is preliminary data.</text>
</comment>
<keyword evidence="6" id="KW-0833">Ubl conjugation pathway</keyword>
<proteinExistence type="predicted"/>
<dbReference type="InterPro" id="IPR013083">
    <property type="entry name" value="Znf_RING/FYVE/PHD"/>
</dbReference>
<evidence type="ECO:0000256" key="7">
    <source>
        <dbReference type="ARBA" id="ARBA00022833"/>
    </source>
</evidence>
<dbReference type="PANTHER" id="PTHR46463:SF78">
    <property type="entry name" value="RING-TYPE DOMAIN-CONTAINING PROTEIN"/>
    <property type="match status" value="1"/>
</dbReference>
<keyword evidence="4" id="KW-0479">Metal-binding</keyword>
<comment type="catalytic activity">
    <reaction evidence="1">
        <text>S-ubiquitinyl-[E2 ubiquitin-conjugating enzyme]-L-cysteine + [acceptor protein]-L-lysine = [E2 ubiquitin-conjugating enzyme]-L-cysteine + N(6)-ubiquitinyl-[acceptor protein]-L-lysine.</text>
        <dbReference type="EC" id="2.3.2.27"/>
    </reaction>
</comment>
<protein>
    <recommendedName>
        <fullName evidence="2">RING-type E3 ubiquitin transferase</fullName>
        <ecNumber evidence="2">2.3.2.27</ecNumber>
    </recommendedName>
</protein>